<dbReference type="SUPFAM" id="SSF56281">
    <property type="entry name" value="Metallo-hydrolase/oxidoreductase"/>
    <property type="match status" value="1"/>
</dbReference>
<dbReference type="InterPro" id="IPR052159">
    <property type="entry name" value="Competence_DNA_uptake"/>
</dbReference>
<dbReference type="SMART" id="SM00849">
    <property type="entry name" value="Lactamase_B"/>
    <property type="match status" value="1"/>
</dbReference>
<dbReference type="InterPro" id="IPR001279">
    <property type="entry name" value="Metallo-B-lactamas"/>
</dbReference>
<dbReference type="CDD" id="cd07731">
    <property type="entry name" value="ComA-like_MBL-fold"/>
    <property type="match status" value="1"/>
</dbReference>
<feature type="domain" description="Metallo-beta-lactamase" evidence="1">
    <location>
        <begin position="41"/>
        <end position="236"/>
    </location>
</feature>
<name>A0A1F6BKY4_9BACT</name>
<reference evidence="2 3" key="1">
    <citation type="journal article" date="2016" name="Nat. Commun.">
        <title>Thousands of microbial genomes shed light on interconnected biogeochemical processes in an aquifer system.</title>
        <authorList>
            <person name="Anantharaman K."/>
            <person name="Brown C.T."/>
            <person name="Hug L.A."/>
            <person name="Sharon I."/>
            <person name="Castelle C.J."/>
            <person name="Probst A.J."/>
            <person name="Thomas B.C."/>
            <person name="Singh A."/>
            <person name="Wilkins M.J."/>
            <person name="Karaoz U."/>
            <person name="Brodie E.L."/>
            <person name="Williams K.H."/>
            <person name="Hubbard S.S."/>
            <person name="Banfield J.F."/>
        </authorList>
    </citation>
    <scope>NUCLEOTIDE SEQUENCE [LARGE SCALE GENOMIC DNA]</scope>
</reference>
<evidence type="ECO:0000313" key="3">
    <source>
        <dbReference type="Proteomes" id="UP000176273"/>
    </source>
</evidence>
<dbReference type="Gene3D" id="3.60.15.10">
    <property type="entry name" value="Ribonuclease Z/Hydroxyacylglutathione hydrolase-like"/>
    <property type="match status" value="1"/>
</dbReference>
<dbReference type="PANTHER" id="PTHR30619:SF1">
    <property type="entry name" value="RECOMBINATION PROTEIN 2"/>
    <property type="match status" value="1"/>
</dbReference>
<dbReference type="Pfam" id="PF12706">
    <property type="entry name" value="Lactamase_B_2"/>
    <property type="match status" value="1"/>
</dbReference>
<dbReference type="EMBL" id="MFKH01000007">
    <property type="protein sequence ID" value="OGG37591.1"/>
    <property type="molecule type" value="Genomic_DNA"/>
</dbReference>
<dbReference type="Proteomes" id="UP000176273">
    <property type="component" value="Unassembled WGS sequence"/>
</dbReference>
<comment type="caution">
    <text evidence="2">The sequence shown here is derived from an EMBL/GenBank/DDBJ whole genome shotgun (WGS) entry which is preliminary data.</text>
</comment>
<dbReference type="STRING" id="1798468.A2110_00195"/>
<dbReference type="InterPro" id="IPR036866">
    <property type="entry name" value="RibonucZ/Hydroxyglut_hydro"/>
</dbReference>
<dbReference type="InterPro" id="IPR035681">
    <property type="entry name" value="ComA-like_MBL"/>
</dbReference>
<evidence type="ECO:0000259" key="1">
    <source>
        <dbReference type="SMART" id="SM00849"/>
    </source>
</evidence>
<accession>A0A1F6BKY4</accession>
<evidence type="ECO:0000313" key="2">
    <source>
        <dbReference type="EMBL" id="OGG37591.1"/>
    </source>
</evidence>
<dbReference type="PANTHER" id="PTHR30619">
    <property type="entry name" value="DNA INTERNALIZATION/COMPETENCE PROTEIN COMEC/REC2"/>
    <property type="match status" value="1"/>
</dbReference>
<protein>
    <recommendedName>
        <fullName evidence="1">Metallo-beta-lactamase domain-containing protein</fullName>
    </recommendedName>
</protein>
<organism evidence="2 3">
    <name type="scientific">Candidatus Jorgensenbacteria bacterium GWA1_54_12</name>
    <dbReference type="NCBI Taxonomy" id="1798468"/>
    <lineage>
        <taxon>Bacteria</taxon>
        <taxon>Candidatus Joergenseniibacteriota</taxon>
    </lineage>
</organism>
<proteinExistence type="predicted"/>
<dbReference type="AlphaFoldDB" id="A0A1F6BKY4"/>
<gene>
    <name evidence="2" type="ORF">A2110_00195</name>
</gene>
<sequence length="271" mass="29986">MTPREKHASSLALCFLLLNVFLLFHAVRPEKSGFYFLNVGQGDSELIRLPGGIDILVDGGRADERAVREIERILPFFDRYIDLVVMTHAEADHFGGLTDVLARYKVGAFLWNGVRGTAASLADLEEKLAEHQVRVAELAAGDRIRYGETVFYVIWPDASRAERLTGNDASLVMLAHVGGVKAFFTGDIGSAVEYKVYETLYRVDVLKVAHHGSKDSSSLEFLEKIRPNIAVIEVGENSYGHPAPETLKRLADAGARIYRTDRDGTVVIPLE</sequence>